<accession>A0ABX7AMT3</accession>
<sequence length="80" mass="9834">MKYAIQYEHLEDELVKDTYSKWHFDEVKNYANKYSLELSDEDFNRFLKLQKSNKDIAWMMHIMSVYKQSFTDTLISYITY</sequence>
<evidence type="ECO:0000313" key="2">
    <source>
        <dbReference type="Proteomes" id="UP000596049"/>
    </source>
</evidence>
<organism evidence="1 2">
    <name type="scientific">Lysinibacillus agricola</name>
    <dbReference type="NCBI Taxonomy" id="2590012"/>
    <lineage>
        <taxon>Bacteria</taxon>
        <taxon>Bacillati</taxon>
        <taxon>Bacillota</taxon>
        <taxon>Bacilli</taxon>
        <taxon>Bacillales</taxon>
        <taxon>Bacillaceae</taxon>
        <taxon>Lysinibacillus</taxon>
    </lineage>
</organism>
<keyword evidence="2" id="KW-1185">Reference proteome</keyword>
<name>A0ABX7AMT3_9BACI</name>
<gene>
    <name evidence="1" type="ORF">FJQ98_16305</name>
</gene>
<evidence type="ECO:0000313" key="1">
    <source>
        <dbReference type="EMBL" id="QQP10807.1"/>
    </source>
</evidence>
<dbReference type="EMBL" id="CP067341">
    <property type="protein sequence ID" value="QQP10807.1"/>
    <property type="molecule type" value="Genomic_DNA"/>
</dbReference>
<protein>
    <submittedName>
        <fullName evidence="1">Uncharacterized protein</fullName>
    </submittedName>
</protein>
<reference evidence="1 2" key="1">
    <citation type="submission" date="2020-01" db="EMBL/GenBank/DDBJ databases">
        <authorList>
            <person name="Liu G."/>
            <person name="Liu B."/>
        </authorList>
    </citation>
    <scope>NUCLEOTIDE SEQUENCE [LARGE SCALE GENOMIC DNA]</scope>
    <source>
        <strain evidence="1 2">FJAT-51161</strain>
    </source>
</reference>
<dbReference type="RefSeq" id="WP_053595727.1">
    <property type="nucleotide sequence ID" value="NZ_CP067341.1"/>
</dbReference>
<dbReference type="Proteomes" id="UP000596049">
    <property type="component" value="Chromosome"/>
</dbReference>
<proteinExistence type="predicted"/>